<keyword evidence="3" id="KW-1185">Reference proteome</keyword>
<feature type="domain" description="CobQ/CobB/MinD/ParA nucleotide binding" evidence="1">
    <location>
        <begin position="5"/>
        <end position="184"/>
    </location>
</feature>
<organism evidence="2 3">
    <name type="scientific">Salinicola corii</name>
    <dbReference type="NCBI Taxonomy" id="2606937"/>
    <lineage>
        <taxon>Bacteria</taxon>
        <taxon>Pseudomonadati</taxon>
        <taxon>Pseudomonadota</taxon>
        <taxon>Gammaproteobacteria</taxon>
        <taxon>Oceanospirillales</taxon>
        <taxon>Halomonadaceae</taxon>
        <taxon>Salinicola</taxon>
    </lineage>
</organism>
<dbReference type="AlphaFoldDB" id="A0A640W8H0"/>
<sequence>MGHIIAALSQKGGPGKSTIARAIATTYAKAGWDVKIADLDVKQSSTVDWHRRRLESQINPVIAVESFGTARRALKAAELHDLLVVDGAPHASEATVEVAKAADLVVIPTSLSLDDLNPAVLLARSLSEKHGIPVDRIAIALSKCGDSAVEIAEARDYLGQTPFHVLGGQIPEKTSFRRAQDAGLSIVECPHPSTRAKADEVVQAIIDRFEKIAL</sequence>
<dbReference type="SUPFAM" id="SSF52540">
    <property type="entry name" value="P-loop containing nucleoside triphosphate hydrolases"/>
    <property type="match status" value="1"/>
</dbReference>
<proteinExistence type="predicted"/>
<accession>A0A640W8H0</accession>
<protein>
    <submittedName>
        <fullName evidence="2">ParA family protein</fullName>
    </submittedName>
</protein>
<reference evidence="2 3" key="1">
    <citation type="submission" date="2019-08" db="EMBL/GenBank/DDBJ databases">
        <title>Bioinformatics analysis of the strain L3 and L5.</title>
        <authorList>
            <person name="Li X."/>
        </authorList>
    </citation>
    <scope>NUCLEOTIDE SEQUENCE [LARGE SCALE GENOMIC DNA]</scope>
    <source>
        <strain evidence="2 3">L3</strain>
    </source>
</reference>
<dbReference type="PANTHER" id="PTHR13696:SF96">
    <property type="entry name" value="COBQ_COBB_MIND_PARA NUCLEOTIDE BINDING DOMAIN-CONTAINING PROTEIN"/>
    <property type="match status" value="1"/>
</dbReference>
<name>A0A640W8H0_9GAMM</name>
<dbReference type="PANTHER" id="PTHR13696">
    <property type="entry name" value="P-LOOP CONTAINING NUCLEOSIDE TRIPHOSPHATE HYDROLASE"/>
    <property type="match status" value="1"/>
</dbReference>
<dbReference type="InterPro" id="IPR002586">
    <property type="entry name" value="CobQ/CobB/MinD/ParA_Nub-bd_dom"/>
</dbReference>
<dbReference type="InterPro" id="IPR027417">
    <property type="entry name" value="P-loop_NTPase"/>
</dbReference>
<dbReference type="InterPro" id="IPR050678">
    <property type="entry name" value="DNA_Partitioning_ATPase"/>
</dbReference>
<dbReference type="Gene3D" id="3.40.50.300">
    <property type="entry name" value="P-loop containing nucleotide triphosphate hydrolases"/>
    <property type="match status" value="1"/>
</dbReference>
<dbReference type="RefSeq" id="WP_149437759.1">
    <property type="nucleotide sequence ID" value="NZ_VTPX01000021.1"/>
</dbReference>
<dbReference type="Pfam" id="PF01656">
    <property type="entry name" value="CbiA"/>
    <property type="match status" value="1"/>
</dbReference>
<dbReference type="Proteomes" id="UP000466024">
    <property type="component" value="Unassembled WGS sequence"/>
</dbReference>
<evidence type="ECO:0000313" key="3">
    <source>
        <dbReference type="Proteomes" id="UP000466024"/>
    </source>
</evidence>
<evidence type="ECO:0000313" key="2">
    <source>
        <dbReference type="EMBL" id="KAA0015474.1"/>
    </source>
</evidence>
<gene>
    <name evidence="2" type="ORF">F0A16_20510</name>
</gene>
<evidence type="ECO:0000259" key="1">
    <source>
        <dbReference type="Pfam" id="PF01656"/>
    </source>
</evidence>
<dbReference type="EMBL" id="VTPX01000021">
    <property type="protein sequence ID" value="KAA0015474.1"/>
    <property type="molecule type" value="Genomic_DNA"/>
</dbReference>
<comment type="caution">
    <text evidence="2">The sequence shown here is derived from an EMBL/GenBank/DDBJ whole genome shotgun (WGS) entry which is preliminary data.</text>
</comment>
<dbReference type="PIRSF" id="PIRSF009320">
    <property type="entry name" value="Nuc_binding_HP_1000"/>
    <property type="match status" value="1"/>
</dbReference>
<dbReference type="CDD" id="cd02042">
    <property type="entry name" value="ParAB_family"/>
    <property type="match status" value="1"/>
</dbReference>